<gene>
    <name evidence="4" type="primary">LOC108050916</name>
</gene>
<feature type="compositionally biased region" description="Low complexity" evidence="1">
    <location>
        <begin position="92"/>
        <end position="107"/>
    </location>
</feature>
<dbReference type="AlphaFoldDB" id="A0A6P4FGD8"/>
<dbReference type="RefSeq" id="XP_016988319.1">
    <property type="nucleotide sequence ID" value="XM_017132830.1"/>
</dbReference>
<dbReference type="OrthoDB" id="671595at2759"/>
<evidence type="ECO:0000313" key="4">
    <source>
        <dbReference type="RefSeq" id="XP_016988319.1"/>
    </source>
</evidence>
<dbReference type="InterPro" id="IPR036186">
    <property type="entry name" value="Serpin_sf"/>
</dbReference>
<organism evidence="4">
    <name type="scientific">Drosophila rhopaloa</name>
    <name type="common">Fruit fly</name>
    <dbReference type="NCBI Taxonomy" id="1041015"/>
    <lineage>
        <taxon>Eukaryota</taxon>
        <taxon>Metazoa</taxon>
        <taxon>Ecdysozoa</taxon>
        <taxon>Arthropoda</taxon>
        <taxon>Hexapoda</taxon>
        <taxon>Insecta</taxon>
        <taxon>Pterygota</taxon>
        <taxon>Neoptera</taxon>
        <taxon>Endopterygota</taxon>
        <taxon>Diptera</taxon>
        <taxon>Brachycera</taxon>
        <taxon>Muscomorpha</taxon>
        <taxon>Ephydroidea</taxon>
        <taxon>Drosophilidae</taxon>
        <taxon>Drosophila</taxon>
        <taxon>Sophophora</taxon>
    </lineage>
</organism>
<feature type="region of interest" description="Disordered" evidence="1">
    <location>
        <begin position="88"/>
        <end position="107"/>
    </location>
</feature>
<accession>A0A6P4FGD8</accession>
<dbReference type="Pfam" id="PF00079">
    <property type="entry name" value="Serpin"/>
    <property type="match status" value="1"/>
</dbReference>
<sequence length="107" mass="11850">MIHWLSTILLGVLISAPGGHGNTIQERNLFATELFQTLATDRQDENVIISPVSIQLALGLAYYGAEGRTAAELQKRCMPPPRRARMVWPRATTTCSTPTSSPRPFER</sequence>
<protein>
    <submittedName>
        <fullName evidence="4">Leukocyte elastase inhibitor C-like</fullName>
    </submittedName>
</protein>
<dbReference type="Gene3D" id="1.10.287.580">
    <property type="entry name" value="Helix hairpin bin"/>
    <property type="match status" value="1"/>
</dbReference>
<name>A0A6P4FGD8_DRORH</name>
<evidence type="ECO:0000256" key="2">
    <source>
        <dbReference type="SAM" id="SignalP"/>
    </source>
</evidence>
<keyword evidence="2" id="KW-0732">Signal</keyword>
<feature type="domain" description="Serpin" evidence="3">
    <location>
        <begin position="27"/>
        <end position="75"/>
    </location>
</feature>
<dbReference type="SUPFAM" id="SSF56574">
    <property type="entry name" value="Serpins"/>
    <property type="match status" value="1"/>
</dbReference>
<proteinExistence type="predicted"/>
<evidence type="ECO:0000256" key="1">
    <source>
        <dbReference type="SAM" id="MobiDB-lite"/>
    </source>
</evidence>
<feature type="chain" id="PRO_5027805448" evidence="2">
    <location>
        <begin position="22"/>
        <end position="107"/>
    </location>
</feature>
<dbReference type="InterPro" id="IPR023796">
    <property type="entry name" value="Serpin_dom"/>
</dbReference>
<evidence type="ECO:0000259" key="3">
    <source>
        <dbReference type="Pfam" id="PF00079"/>
    </source>
</evidence>
<reference evidence="4" key="1">
    <citation type="submission" date="2025-08" db="UniProtKB">
        <authorList>
            <consortium name="RefSeq"/>
        </authorList>
    </citation>
    <scope>IDENTIFICATION</scope>
</reference>
<feature type="signal peptide" evidence="2">
    <location>
        <begin position="1"/>
        <end position="21"/>
    </location>
</feature>